<dbReference type="Gene3D" id="2.70.98.40">
    <property type="entry name" value="Glycoside hydrolase, family 65, N-terminal domain"/>
    <property type="match status" value="2"/>
</dbReference>
<keyword evidence="1" id="KW-0328">Glycosyltransferase</keyword>
<accession>A0A9D2HG83</accession>
<name>A0A9D2HG83_9BACT</name>
<feature type="domain" description="Glycosyl hydrolase 94 supersandwich" evidence="5">
    <location>
        <begin position="2144"/>
        <end position="2413"/>
    </location>
</feature>
<dbReference type="Gene3D" id="1.50.10.10">
    <property type="match status" value="1"/>
</dbReference>
<feature type="transmembrane region" description="Helical" evidence="4">
    <location>
        <begin position="894"/>
        <end position="915"/>
    </location>
</feature>
<dbReference type="InterPro" id="IPR037018">
    <property type="entry name" value="GH65_N"/>
</dbReference>
<keyword evidence="4" id="KW-0812">Transmembrane</keyword>
<evidence type="ECO:0000259" key="6">
    <source>
        <dbReference type="Pfam" id="PF10091"/>
    </source>
</evidence>
<dbReference type="EMBL" id="DXAN01000032">
    <property type="protein sequence ID" value="HJA09581.1"/>
    <property type="molecule type" value="Genomic_DNA"/>
</dbReference>
<dbReference type="PANTHER" id="PTHR37469">
    <property type="entry name" value="CELLOBIONIC ACID PHOSPHORYLASE-RELATED"/>
    <property type="match status" value="1"/>
</dbReference>
<feature type="transmembrane region" description="Helical" evidence="4">
    <location>
        <begin position="993"/>
        <end position="1011"/>
    </location>
</feature>
<feature type="transmembrane region" description="Helical" evidence="4">
    <location>
        <begin position="1017"/>
        <end position="1036"/>
    </location>
</feature>
<dbReference type="SUPFAM" id="SSF48208">
    <property type="entry name" value="Six-hairpin glycosidases"/>
    <property type="match status" value="1"/>
</dbReference>
<reference evidence="8" key="2">
    <citation type="submission" date="2021-04" db="EMBL/GenBank/DDBJ databases">
        <authorList>
            <person name="Gilroy R."/>
        </authorList>
    </citation>
    <scope>NUCLEOTIDE SEQUENCE</scope>
    <source>
        <strain evidence="8">CHK186-16707</strain>
    </source>
</reference>
<feature type="region of interest" description="Disordered" evidence="3">
    <location>
        <begin position="385"/>
        <end position="405"/>
    </location>
</feature>
<evidence type="ECO:0000256" key="2">
    <source>
        <dbReference type="ARBA" id="ARBA00022679"/>
    </source>
</evidence>
<comment type="caution">
    <text evidence="8">The sequence shown here is derived from an EMBL/GenBank/DDBJ whole genome shotgun (WGS) entry which is preliminary data.</text>
</comment>
<dbReference type="InterPro" id="IPR012341">
    <property type="entry name" value="6hp_glycosidase-like_sf"/>
</dbReference>
<organism evidence="8 9">
    <name type="scientific">Candidatus Mailhella merdigallinarum</name>
    <dbReference type="NCBI Taxonomy" id="2838658"/>
    <lineage>
        <taxon>Bacteria</taxon>
        <taxon>Pseudomonadati</taxon>
        <taxon>Thermodesulfobacteriota</taxon>
        <taxon>Desulfovibrionia</taxon>
        <taxon>Desulfovibrionales</taxon>
        <taxon>Desulfovibrionaceae</taxon>
        <taxon>Mailhella</taxon>
    </lineage>
</organism>
<keyword evidence="4" id="KW-0472">Membrane</keyword>
<dbReference type="GO" id="GO:0030246">
    <property type="term" value="F:carbohydrate binding"/>
    <property type="evidence" value="ECO:0007669"/>
    <property type="project" value="InterPro"/>
</dbReference>
<dbReference type="CDD" id="cd11753">
    <property type="entry name" value="GH94N_ChvB_NdvB_2_like"/>
    <property type="match status" value="1"/>
</dbReference>
<protein>
    <submittedName>
        <fullName evidence="8">Cyclic beta 1-2 glucan synthetase</fullName>
    </submittedName>
</protein>
<evidence type="ECO:0000259" key="7">
    <source>
        <dbReference type="Pfam" id="PF17167"/>
    </source>
</evidence>
<reference evidence="8" key="1">
    <citation type="journal article" date="2021" name="PeerJ">
        <title>Extensive microbial diversity within the chicken gut microbiome revealed by metagenomics and culture.</title>
        <authorList>
            <person name="Gilroy R."/>
            <person name="Ravi A."/>
            <person name="Getino M."/>
            <person name="Pursley I."/>
            <person name="Horton D.L."/>
            <person name="Alikhan N.F."/>
            <person name="Baker D."/>
            <person name="Gharbi K."/>
            <person name="Hall N."/>
            <person name="Watson M."/>
            <person name="Adriaenssens E.M."/>
            <person name="Foster-Nyarko E."/>
            <person name="Jarju S."/>
            <person name="Secka A."/>
            <person name="Antonio M."/>
            <person name="Oren A."/>
            <person name="Chaudhuri R.R."/>
            <person name="La Ragione R."/>
            <person name="Hildebrand F."/>
            <person name="Pallen M.J."/>
        </authorList>
    </citation>
    <scope>NUCLEOTIDE SEQUENCE</scope>
    <source>
        <strain evidence="8">CHK186-16707</strain>
    </source>
</reference>
<feature type="domain" description="Glycosyl hydrolase 94 catalytic" evidence="7">
    <location>
        <begin position="2428"/>
        <end position="2851"/>
    </location>
</feature>
<dbReference type="SMART" id="SM01068">
    <property type="entry name" value="CBM_X"/>
    <property type="match status" value="2"/>
</dbReference>
<evidence type="ECO:0000256" key="3">
    <source>
        <dbReference type="SAM" id="MobiDB-lite"/>
    </source>
</evidence>
<dbReference type="GO" id="GO:0016757">
    <property type="term" value="F:glycosyltransferase activity"/>
    <property type="evidence" value="ECO:0007669"/>
    <property type="project" value="UniProtKB-KW"/>
</dbReference>
<evidence type="ECO:0000259" key="5">
    <source>
        <dbReference type="Pfam" id="PF06165"/>
    </source>
</evidence>
<keyword evidence="4" id="KW-1133">Transmembrane helix</keyword>
<evidence type="ECO:0000256" key="1">
    <source>
        <dbReference type="ARBA" id="ARBA00022676"/>
    </source>
</evidence>
<evidence type="ECO:0000313" key="8">
    <source>
        <dbReference type="EMBL" id="HJA09581.1"/>
    </source>
</evidence>
<keyword evidence="2" id="KW-0808">Transferase</keyword>
<evidence type="ECO:0000313" key="9">
    <source>
        <dbReference type="Proteomes" id="UP000824225"/>
    </source>
</evidence>
<feature type="transmembrane region" description="Helical" evidence="4">
    <location>
        <begin position="871"/>
        <end position="888"/>
    </location>
</feature>
<feature type="transmembrane region" description="Helical" evidence="4">
    <location>
        <begin position="487"/>
        <end position="507"/>
    </location>
</feature>
<dbReference type="GO" id="GO:0005975">
    <property type="term" value="P:carbohydrate metabolic process"/>
    <property type="evidence" value="ECO:0007669"/>
    <property type="project" value="InterPro"/>
</dbReference>
<dbReference type="Pfam" id="PF17167">
    <property type="entry name" value="Glyco_hydro_94"/>
    <property type="match status" value="1"/>
</dbReference>
<dbReference type="Gene3D" id="1.50.10.140">
    <property type="match status" value="2"/>
</dbReference>
<dbReference type="Gene3D" id="2.60.420.10">
    <property type="entry name" value="Maltose phosphorylase, domain 3"/>
    <property type="match status" value="1"/>
</dbReference>
<feature type="domain" description="Glycosyl hydrolase 94 supersandwich" evidence="5">
    <location>
        <begin position="1630"/>
        <end position="1908"/>
    </location>
</feature>
<sequence length="2937" mass="326657">MNIVPVFASAWQRFKAGIFLWRASHRRLESEPVLCSELFSAERMESHGKELAERHRLIPGTRRNHLLARLADNEAVLADCYTMFTAVTTLSRVDRRITPAGEWLLDNYYLVEEQIRTARRHLPPHYSRELPQLAASTDDDGDERPEGLPRVYDIALENISHSDGRLDSRVLSRFVAAYQTVAPLTLGELWAIPIMLRLALLENLRRVAARVMAAWRDHALAVEWADRMIEVAERERKNVVLTVAEMAASNPPLTSAFVAEFARRLQGQNTSLALPLAWVEERLAETGTSVEDMIQLETQQQAADQVSVSNNMTSLRLLSAVDWRAFVEGLSLVESILREDPTGVYPAMDFASRDHYRHIVEKTARRARLPEQDVARAALDLARSGSPAGSARRASGLPPYEGRDDGRLESHVGFYLLGEGRPRLRAAVGMNERPVPVRLAFALGRTLKAAPLPLYLGSALVVTLLLAWPFAAALTGGGHRPDVPTRLFIPAGLALLLAVSQTALQIVNRLAARLAPPAFLPRLDFSRGIPPSCRTVVVVPTMIGSVSQVDELLEKLEVLYLANRDEGLQFGLLTDFPDAPEETTALDQTLLDRARQGIDALNKTWPGEGGERFFLCHRPRLWNESEGVWMGYERKRGKLAEFNGLLRGKDRNRFLLLAGGAATDPEGMARPPVRYVITLDTDTMLPRDAARELIGAMAHPLNHPVYDPARQRVVSGYGILQPLVGVGLASAELSPYAKLFCCEAGIDPYTRSVSDVYQDLFGQGSFIGKGIYDVDAFERSTGARFPDNRILSHDLIESGFARSGLLSEVQLYEGYPARYSADVKRRQRWIRGDWQLLPWLLPRAPVRGGGRERNPLSALSRWKLLDNLRRSLVPPALLAVLIMGWFVFSHPLAWTLGVLALIFGLPLADFAVGLTGKSPGVSSLRHLRAQLHSLGLQLLRDALTLAWLPFEAWYCLDAILRTLWREWISHRHLLQWNPSHEAERTAAGTLSGLYSLMWICPALAAVLAALLTRHGAALAVAAPFLLLWAAAPALAWRLSLPARRRVFVPNREQSRFLHGLARRTWAFFDHYVNEDDNWLPPDNMQEGPVAAVAHRTSPTNMGLALLAHLAAHDFGYLSTGRMLERLERMLNAIHNLERYNGHLYNWYDTRTLEPLHPHYVSTVDNGNLAGHLLTLRPGLLELADTPVWDARALAGLADTAEVLGTALKAEKLDCPAWRAFHKAIEDSREASFPSLDEAADCLQRLLMLAEGLQAACRPEPGGDAAFWQNALIDQCRDIHDDIHRVLLPTAVTLTDHSLGLPTWRRLTGLDPRALPESARVRASEVRDLAVERVALADRLARRAAELADMDFDLLYDPRRDLLSIGYNVDERRRDASYYDLLASEARLAYFVAIASGQLPQDSWFSLGRLLTGVDGDPVLLSWSGSMFEYLMPALVMPSYPGSLLECTCRGAVRRQIEYGRDNGMPWGISESCYNTLDANLYYQYRAFGVPGLGFKPGLGEDMVIAPYASVMALMFAPQAACRNLRQLAAQGASGRFGMYEAVDRTPVRLPRGKDAAVLPVFMSHHQGMSLLALDAVLRGNPMQRRFLADPGFQAVDLLLQERVPRATPEYLFNAGATPAGMVDATARAAENRLRVYTDPNRTPPAVQLLSNGQYHVMVSGAGSGYSRWRDLAVTRWREDPTRDNLGQFCYLRDTVSGEFWSTTYQPTCVRVDHFEAIFSDARAEFRVRHRDLDAHTEIVVSPEDDIELRRLHITNRSRLRRHVELTSYAEVVMAPPAADVQHPAFSNLFVQTGILRPLQALVCTRRPRDEHEEPAWLCHLLAVHGADITAISYETDRSRFIGRDRTLAEPAAMDAEALSDTAGAVLDPIVSIRARLILNPGQTVVADLVTGMSRSREECELQINKFRDRRLADRVFDLAWTHSQVLLHQFNASLRDAHRFQELASYILYADAGLRAKPSVLAANMRNQSGLWGQSISGDLPIVLLKINDAANIELAVQLVKAHAYWRRKGLSVDLVVWNEERASYRQQLQDTILGLIPSGPEAHLIDRPGGIFVRPEQQLSREERILIQAVARVILSDSRGTLAEQLSRRRAEAPLPRAAAFRARRSGDRGLPALPEYAAPVDAPAPAGLILSNPYGGFSQDGREYVITLHEGDALPAPWVNVLANPGFGSIVSSSGGAYTWKENAHEFRLTPWANDPVTDASGEALYLRDEESGRYWSPTPLPRHGGGGYTIRHGFGYSVFEHRQDGLFTELTVYVAREAPVKFLALRVVNESGRPRRVSVTGYVEWVLGDVRERTAMHVVTESDPITGTLFARNAYSLDFPGRTAFFDVDGKDRTFTCDRREFIGRNRDLGAPAAMGRVHLSGRMGPGLDPCAAIQTVFDLDRGESRPVVFLLGAAQSTEEAARLVQRYRDSRAAAAALAEARDAWRAILGAVSVSTPDPAFNVLANGWLLYQVIACRFWARSGYYQSGGAIGFRDQLQDSMAMVHALPEVSRAHLVLCAGHQFPQGDVQHWWHPPLNRGVRTRCSDDYLWLPLAVCRYVEVTGDRTVLDERVPYIEGPAPAPDQESLYDLPIPSALVETVYQHCVRAIEHGLRRGEHGLPLMGTGDWNDGMNRVGEQGRGESVWLGFFQYDLFRRFGDIARLYGDEGFAARCAAEADALRENLEVNGWDGEWYRRAYFDDGTPLGSAVNEECRIDSLCQSWSVLSGAAPDWRQRAAMDALDEHLVRRDLGIIQLLTPPFDHSSLQPGYIKGYLPGVRENGGQYTHAALWAVMAFAVLGDADRAWPLLNMINPVRHGDSAEGVDIYKVEPYVMAADVYAVPPHGGRGGWSWYTGAAGWMHRLMLESLLGLSVRGARLRLTPLLPRDWAEFRLDYRRGSSLYRCLVARAVPGRSDGADGTADGPLLILDGQIQPGVDILLLDDGREHTVELYLPSA</sequence>
<dbReference type="Pfam" id="PF06165">
    <property type="entry name" value="GH94_b-supersand"/>
    <property type="match status" value="2"/>
</dbReference>
<evidence type="ECO:0000256" key="4">
    <source>
        <dbReference type="SAM" id="Phobius"/>
    </source>
</evidence>
<dbReference type="InterPro" id="IPR008928">
    <property type="entry name" value="6-hairpin_glycosidase_sf"/>
</dbReference>
<dbReference type="Pfam" id="PF10091">
    <property type="entry name" value="Glycoamylase"/>
    <property type="match status" value="1"/>
</dbReference>
<feature type="domain" description="Glycoamylase-like" evidence="6">
    <location>
        <begin position="1377"/>
        <end position="1577"/>
    </location>
</feature>
<dbReference type="Proteomes" id="UP000824225">
    <property type="component" value="Unassembled WGS sequence"/>
</dbReference>
<dbReference type="InterPro" id="IPR011013">
    <property type="entry name" value="Gal_mutarotase_sf_dom"/>
</dbReference>
<dbReference type="InterPro" id="IPR010383">
    <property type="entry name" value="Glyco_hydrolase_94_b-supersand"/>
</dbReference>
<gene>
    <name evidence="8" type="ORF">H9962_10415</name>
</gene>
<proteinExistence type="predicted"/>
<dbReference type="InterPro" id="IPR019282">
    <property type="entry name" value="Glycoamylase-like_cons_dom"/>
</dbReference>
<feature type="compositionally biased region" description="Low complexity" evidence="3">
    <location>
        <begin position="385"/>
        <end position="396"/>
    </location>
</feature>
<dbReference type="InterPro" id="IPR052047">
    <property type="entry name" value="GH94_Enzymes"/>
</dbReference>
<dbReference type="InterPro" id="IPR037824">
    <property type="entry name" value="GH94N_2_NdvB"/>
</dbReference>
<dbReference type="CDD" id="cd11756">
    <property type="entry name" value="GH94N_ChvB_NdvB_1_like"/>
    <property type="match status" value="1"/>
</dbReference>
<dbReference type="InterPro" id="IPR037820">
    <property type="entry name" value="GH94N_NdvB"/>
</dbReference>
<dbReference type="SUPFAM" id="SSF74650">
    <property type="entry name" value="Galactose mutarotase-like"/>
    <property type="match status" value="2"/>
</dbReference>
<dbReference type="PANTHER" id="PTHR37469:SF2">
    <property type="entry name" value="CELLOBIONIC ACID PHOSPHORYLASE"/>
    <property type="match status" value="1"/>
</dbReference>
<feature type="transmembrane region" description="Helical" evidence="4">
    <location>
        <begin position="454"/>
        <end position="475"/>
    </location>
</feature>
<dbReference type="InterPro" id="IPR033432">
    <property type="entry name" value="GH94_catalytic"/>
</dbReference>